<dbReference type="InterPro" id="IPR051450">
    <property type="entry name" value="Gfo/Idh/MocA_Oxidoreductases"/>
</dbReference>
<gene>
    <name evidence="3" type="ORF">GCM10011354_24740</name>
</gene>
<protein>
    <recommendedName>
        <fullName evidence="5">Oxidoreductase</fullName>
    </recommendedName>
</protein>
<dbReference type="Pfam" id="PF01408">
    <property type="entry name" value="GFO_IDH_MocA"/>
    <property type="match status" value="1"/>
</dbReference>
<dbReference type="InterPro" id="IPR000683">
    <property type="entry name" value="Gfo/Idh/MocA-like_OxRdtase_N"/>
</dbReference>
<evidence type="ECO:0000313" key="4">
    <source>
        <dbReference type="Proteomes" id="UP000650511"/>
    </source>
</evidence>
<comment type="caution">
    <text evidence="3">The sequence shown here is derived from an EMBL/GenBank/DDBJ whole genome shotgun (WGS) entry which is preliminary data.</text>
</comment>
<dbReference type="AlphaFoldDB" id="A0A8J3AG90"/>
<evidence type="ECO:0000259" key="2">
    <source>
        <dbReference type="Pfam" id="PF19858"/>
    </source>
</evidence>
<dbReference type="Gene3D" id="3.30.360.10">
    <property type="entry name" value="Dihydrodipicolinate Reductase, domain 2"/>
    <property type="match status" value="1"/>
</dbReference>
<name>A0A8J3AG90_9ACTN</name>
<dbReference type="PANTHER" id="PTHR43377:SF1">
    <property type="entry name" value="BILIVERDIN REDUCTASE A"/>
    <property type="match status" value="1"/>
</dbReference>
<dbReference type="EMBL" id="BMHA01000009">
    <property type="protein sequence ID" value="GGI07568.1"/>
    <property type="molecule type" value="Genomic_DNA"/>
</dbReference>
<sequence length="314" mass="34411">MKVLLAGEGAIGQKHLQALQRIEGVEVVGLAGGEEQATARVAAENGIPHWSIGVDGFLDSPEIEAVVLATPTPLHADQAVSCLQAGKHVLIEIPVAESLADAERVATIAREAERIAMVCHTRRFNPGHRWLHARIATAEFRLQHLLATTVFLRRENRNALGQPRSWTDHLLWHHACHTVDLFVHQTGQEPDHVWALQGPIHPELGIAMDMSVGLANDGGAICTLALSFNHDGPLGTRFCYIGDTGTYTAFYDDLKDGFGNEIDLGELNAIPDGIEVQDREFVASILERRMPASTVSDIMPTMRTLDRLDRALNR</sequence>
<dbReference type="PANTHER" id="PTHR43377">
    <property type="entry name" value="BILIVERDIN REDUCTASE A"/>
    <property type="match status" value="1"/>
</dbReference>
<evidence type="ECO:0000259" key="1">
    <source>
        <dbReference type="Pfam" id="PF01408"/>
    </source>
</evidence>
<evidence type="ECO:0008006" key="5">
    <source>
        <dbReference type="Google" id="ProtNLM"/>
    </source>
</evidence>
<dbReference type="Proteomes" id="UP000650511">
    <property type="component" value="Unassembled WGS sequence"/>
</dbReference>
<dbReference type="OrthoDB" id="9771072at2"/>
<organism evidence="3 4">
    <name type="scientific">Egicoccus halophilus</name>
    <dbReference type="NCBI Taxonomy" id="1670830"/>
    <lineage>
        <taxon>Bacteria</taxon>
        <taxon>Bacillati</taxon>
        <taxon>Actinomycetota</taxon>
        <taxon>Nitriliruptoria</taxon>
        <taxon>Egicoccales</taxon>
        <taxon>Egicoccaceae</taxon>
        <taxon>Egicoccus</taxon>
    </lineage>
</organism>
<dbReference type="SUPFAM" id="SSF51735">
    <property type="entry name" value="NAD(P)-binding Rossmann-fold domains"/>
    <property type="match status" value="1"/>
</dbReference>
<keyword evidence="4" id="KW-1185">Reference proteome</keyword>
<dbReference type="RefSeq" id="WP_130648041.1">
    <property type="nucleotide sequence ID" value="NZ_BMHA01000009.1"/>
</dbReference>
<dbReference type="InterPro" id="IPR036291">
    <property type="entry name" value="NAD(P)-bd_dom_sf"/>
</dbReference>
<evidence type="ECO:0000313" key="3">
    <source>
        <dbReference type="EMBL" id="GGI07568.1"/>
    </source>
</evidence>
<reference evidence="3" key="1">
    <citation type="journal article" date="2014" name="Int. J. Syst. Evol. Microbiol.">
        <title>Complete genome sequence of Corynebacterium casei LMG S-19264T (=DSM 44701T), isolated from a smear-ripened cheese.</title>
        <authorList>
            <consortium name="US DOE Joint Genome Institute (JGI-PGF)"/>
            <person name="Walter F."/>
            <person name="Albersmeier A."/>
            <person name="Kalinowski J."/>
            <person name="Ruckert C."/>
        </authorList>
    </citation>
    <scope>NUCLEOTIDE SEQUENCE</scope>
    <source>
        <strain evidence="3">CGMCC 1.14988</strain>
    </source>
</reference>
<dbReference type="Pfam" id="PF19858">
    <property type="entry name" value="OxRdtase_C"/>
    <property type="match status" value="1"/>
</dbReference>
<dbReference type="SUPFAM" id="SSF55347">
    <property type="entry name" value="Glyceraldehyde-3-phosphate dehydrogenase-like, C-terminal domain"/>
    <property type="match status" value="1"/>
</dbReference>
<dbReference type="Gene3D" id="3.40.50.720">
    <property type="entry name" value="NAD(P)-binding Rossmann-like Domain"/>
    <property type="match status" value="1"/>
</dbReference>
<proteinExistence type="predicted"/>
<dbReference type="GO" id="GO:0000166">
    <property type="term" value="F:nucleotide binding"/>
    <property type="evidence" value="ECO:0007669"/>
    <property type="project" value="InterPro"/>
</dbReference>
<feature type="domain" description="Gfo/Idh/MocA-like oxidoreductase N-terminal" evidence="1">
    <location>
        <begin position="1"/>
        <end position="119"/>
    </location>
</feature>
<dbReference type="InterPro" id="IPR045560">
    <property type="entry name" value="LigC_C"/>
</dbReference>
<feature type="domain" description="4-carboxy-2-hydroxymuconate-6-semialdehyde dehydrogenase-like C-terminal" evidence="2">
    <location>
        <begin position="126"/>
        <end position="267"/>
    </location>
</feature>
<reference evidence="3" key="2">
    <citation type="submission" date="2020-09" db="EMBL/GenBank/DDBJ databases">
        <authorList>
            <person name="Sun Q."/>
            <person name="Zhou Y."/>
        </authorList>
    </citation>
    <scope>NUCLEOTIDE SEQUENCE</scope>
    <source>
        <strain evidence="3">CGMCC 1.14988</strain>
    </source>
</reference>
<accession>A0A8J3AG90</accession>